<dbReference type="GO" id="GO:0008483">
    <property type="term" value="F:transaminase activity"/>
    <property type="evidence" value="ECO:0007669"/>
    <property type="project" value="UniProtKB-KW"/>
</dbReference>
<sequence length="168" mass="17893">MKRPYFALVVALAALGACQSQTSTPETAAAKPPTTEAAAGNTYGAKVSEAGAQPMSALSGVLGSKDSVQVKLVGQITDVCQAKGCWMKMETADGKEMRVRFKDYAFFVPKDVKGKTAVVEGWVHREVVPVADLQHYAKDAGKSDKEVAAITKDEQQVNFEADGVLIKN</sequence>
<dbReference type="Proteomes" id="UP000054223">
    <property type="component" value="Unassembled WGS sequence"/>
</dbReference>
<reference evidence="2 3" key="1">
    <citation type="submission" date="2015-11" db="EMBL/GenBank/DDBJ databases">
        <title>Solirubrum puertoriconensis gen. nov. an environmental bacteria isolated in Puerto Rico.</title>
        <authorList>
            <person name="Cuebas-Irizarry M.F."/>
            <person name="Montalvo-Rodriguez R."/>
        </authorList>
    </citation>
    <scope>NUCLEOTIDE SEQUENCE [LARGE SCALE GENOMIC DNA]</scope>
    <source>
        <strain evidence="2 3">MC1A</strain>
    </source>
</reference>
<keyword evidence="2" id="KW-0808">Transferase</keyword>
<gene>
    <name evidence="2" type="ORF">ASU33_15300</name>
</gene>
<dbReference type="OrthoDB" id="129527at2"/>
<dbReference type="RefSeq" id="WP_059071311.1">
    <property type="nucleotide sequence ID" value="NZ_LNAL01000007.1"/>
</dbReference>
<name>A0A9X0L4L5_SOLP1</name>
<evidence type="ECO:0000256" key="1">
    <source>
        <dbReference type="SAM" id="SignalP"/>
    </source>
</evidence>
<evidence type="ECO:0000313" key="3">
    <source>
        <dbReference type="Proteomes" id="UP000054223"/>
    </source>
</evidence>
<protein>
    <submittedName>
        <fullName evidence="2">Amino acid aminotransferase</fullName>
    </submittedName>
</protein>
<proteinExistence type="predicted"/>
<dbReference type="EMBL" id="LNAL01000007">
    <property type="protein sequence ID" value="KUG07688.1"/>
    <property type="molecule type" value="Genomic_DNA"/>
</dbReference>
<dbReference type="AlphaFoldDB" id="A0A9X0L4L5"/>
<dbReference type="InterPro" id="IPR032577">
    <property type="entry name" value="DUF4920"/>
</dbReference>
<feature type="chain" id="PRO_5040793609" evidence="1">
    <location>
        <begin position="23"/>
        <end position="168"/>
    </location>
</feature>
<comment type="caution">
    <text evidence="2">The sequence shown here is derived from an EMBL/GenBank/DDBJ whole genome shotgun (WGS) entry which is preliminary data.</text>
</comment>
<evidence type="ECO:0000313" key="2">
    <source>
        <dbReference type="EMBL" id="KUG07688.1"/>
    </source>
</evidence>
<dbReference type="Pfam" id="PF16267">
    <property type="entry name" value="DUF4920"/>
    <property type="match status" value="1"/>
</dbReference>
<dbReference type="PROSITE" id="PS51257">
    <property type="entry name" value="PROKAR_LIPOPROTEIN"/>
    <property type="match status" value="1"/>
</dbReference>
<keyword evidence="2" id="KW-0032">Aminotransferase</keyword>
<accession>A0A9X0L4L5</accession>
<feature type="signal peptide" evidence="1">
    <location>
        <begin position="1"/>
        <end position="22"/>
    </location>
</feature>
<keyword evidence="1" id="KW-0732">Signal</keyword>
<organism evidence="2 3">
    <name type="scientific">Solirubrum puertoriconensis</name>
    <dbReference type="NCBI Taxonomy" id="1751427"/>
    <lineage>
        <taxon>Bacteria</taxon>
        <taxon>Pseudomonadati</taxon>
        <taxon>Bacteroidota</taxon>
        <taxon>Cytophagia</taxon>
        <taxon>Cytophagales</taxon>
    </lineage>
</organism>
<keyword evidence="3" id="KW-1185">Reference proteome</keyword>